<feature type="repeat" description="TPR" evidence="1">
    <location>
        <begin position="147"/>
        <end position="180"/>
    </location>
</feature>
<dbReference type="AlphaFoldDB" id="A0A803N5K5"/>
<evidence type="ECO:0000256" key="2">
    <source>
        <dbReference type="SAM" id="Coils"/>
    </source>
</evidence>
<dbReference type="SMART" id="SM00028">
    <property type="entry name" value="TPR"/>
    <property type="match status" value="3"/>
</dbReference>
<dbReference type="Pfam" id="PF14559">
    <property type="entry name" value="TPR_19"/>
    <property type="match status" value="1"/>
</dbReference>
<evidence type="ECO:0008006" key="5">
    <source>
        <dbReference type="Google" id="ProtNLM"/>
    </source>
</evidence>
<dbReference type="SUPFAM" id="SSF48452">
    <property type="entry name" value="TPR-like"/>
    <property type="match status" value="1"/>
</dbReference>
<dbReference type="Gene3D" id="1.25.40.10">
    <property type="entry name" value="Tetratricopeptide repeat domain"/>
    <property type="match status" value="2"/>
</dbReference>
<sequence length="384" mass="43995">MEALTKINYKQPPLPLSPRYHNRPSFSTPISSISFNTKFSRPFPIKSLSFKIRSSSSPNQSSMADIAKISAKPKTLNPFSLLKTPLSIAVAATAIFFSGLGYRPLIARAEPAAPAMVETSEKGEDVSFSEEREKKLEEAVAANPNDVEALKSLMEARIKNKKLPEAVEVLNRLIELEPEDVEWPLLRCHMYTYMGESEMAKSGFEEIIAKDPLRVEAFHGLVMSVSQGESDGKQMEEVTRRIEEATERCKKEKKNEEMRDFKLLMAQIRVIEGNYVEALKVYQELEKEEPRDFRPYLCQGIIYTLLRKKDEAEKQFDKYKRLVPKGHPYAKYFDENMLATKLEDEEMLMPHSDVAVLLLLQEKLIVKSYEVGRLVRLLLYYVIV</sequence>
<dbReference type="OMA" id="EYFDDNM"/>
<dbReference type="Proteomes" id="UP000596660">
    <property type="component" value="Unplaced"/>
</dbReference>
<organism evidence="3 4">
    <name type="scientific">Chenopodium quinoa</name>
    <name type="common">Quinoa</name>
    <dbReference type="NCBI Taxonomy" id="63459"/>
    <lineage>
        <taxon>Eukaryota</taxon>
        <taxon>Viridiplantae</taxon>
        <taxon>Streptophyta</taxon>
        <taxon>Embryophyta</taxon>
        <taxon>Tracheophyta</taxon>
        <taxon>Spermatophyta</taxon>
        <taxon>Magnoliopsida</taxon>
        <taxon>eudicotyledons</taxon>
        <taxon>Gunneridae</taxon>
        <taxon>Pentapetalae</taxon>
        <taxon>Caryophyllales</taxon>
        <taxon>Chenopodiaceae</taxon>
        <taxon>Chenopodioideae</taxon>
        <taxon>Atripliceae</taxon>
        <taxon>Chenopodium</taxon>
    </lineage>
</organism>
<accession>A0A803N5K5</accession>
<reference evidence="3" key="1">
    <citation type="journal article" date="2017" name="Nature">
        <title>The genome of Chenopodium quinoa.</title>
        <authorList>
            <person name="Jarvis D.E."/>
            <person name="Ho Y.S."/>
            <person name="Lightfoot D.J."/>
            <person name="Schmoeckel S.M."/>
            <person name="Li B."/>
            <person name="Borm T.J.A."/>
            <person name="Ohyanagi H."/>
            <person name="Mineta K."/>
            <person name="Michell C.T."/>
            <person name="Saber N."/>
            <person name="Kharbatia N.M."/>
            <person name="Rupper R.R."/>
            <person name="Sharp A.R."/>
            <person name="Dally N."/>
            <person name="Boughton B.A."/>
            <person name="Woo Y.H."/>
            <person name="Gao G."/>
            <person name="Schijlen E.G.W.M."/>
            <person name="Guo X."/>
            <person name="Momin A.A."/>
            <person name="Negrao S."/>
            <person name="Al-Babili S."/>
            <person name="Gehring C."/>
            <person name="Roessner U."/>
            <person name="Jung C."/>
            <person name="Murphy K."/>
            <person name="Arold S.T."/>
            <person name="Gojobori T."/>
            <person name="van der Linden C.G."/>
            <person name="van Loo E.N."/>
            <person name="Jellen E.N."/>
            <person name="Maughan P.J."/>
            <person name="Tester M."/>
        </authorList>
    </citation>
    <scope>NUCLEOTIDE SEQUENCE [LARGE SCALE GENOMIC DNA]</scope>
    <source>
        <strain evidence="3">cv. PI 614886</strain>
    </source>
</reference>
<dbReference type="PANTHER" id="PTHR36350:SF3">
    <property type="entry name" value="TRANSMEMBRANE PROTEIN"/>
    <property type="match status" value="1"/>
</dbReference>
<evidence type="ECO:0000313" key="4">
    <source>
        <dbReference type="Proteomes" id="UP000596660"/>
    </source>
</evidence>
<protein>
    <recommendedName>
        <fullName evidence="5">Chloroplast lumen common family protein</fullName>
    </recommendedName>
</protein>
<keyword evidence="1" id="KW-0802">TPR repeat</keyword>
<name>A0A803N5K5_CHEQI</name>
<dbReference type="InterPro" id="IPR019734">
    <property type="entry name" value="TPR_rpt"/>
</dbReference>
<dbReference type="EnsemblPlants" id="AUR62040878-RA">
    <property type="protein sequence ID" value="AUR62040878-RA:cds"/>
    <property type="gene ID" value="AUR62040878"/>
</dbReference>
<evidence type="ECO:0000256" key="1">
    <source>
        <dbReference type="PROSITE-ProRule" id="PRU00339"/>
    </source>
</evidence>
<dbReference type="Gramene" id="AUR62040878-RA">
    <property type="protein sequence ID" value="AUR62040878-RA:cds"/>
    <property type="gene ID" value="AUR62040878"/>
</dbReference>
<keyword evidence="4" id="KW-1185">Reference proteome</keyword>
<proteinExistence type="predicted"/>
<reference evidence="3" key="2">
    <citation type="submission" date="2021-03" db="UniProtKB">
        <authorList>
            <consortium name="EnsemblPlants"/>
        </authorList>
    </citation>
    <scope>IDENTIFICATION</scope>
</reference>
<feature type="coiled-coil region" evidence="2">
    <location>
        <begin position="235"/>
        <end position="288"/>
    </location>
</feature>
<dbReference type="PROSITE" id="PS50005">
    <property type="entry name" value="TPR"/>
    <property type="match status" value="1"/>
</dbReference>
<keyword evidence="2" id="KW-0175">Coiled coil</keyword>
<evidence type="ECO:0000313" key="3">
    <source>
        <dbReference type="EnsemblPlants" id="AUR62040878-RA:cds"/>
    </source>
</evidence>
<dbReference type="InterPro" id="IPR011990">
    <property type="entry name" value="TPR-like_helical_dom_sf"/>
</dbReference>
<dbReference type="PANTHER" id="PTHR36350">
    <property type="entry name" value="TRANSMEMBRANE PROTEIN"/>
    <property type="match status" value="1"/>
</dbReference>